<dbReference type="EMBL" id="FNBE01000007">
    <property type="protein sequence ID" value="SDF88741.1"/>
    <property type="molecule type" value="Genomic_DNA"/>
</dbReference>
<evidence type="ECO:0000256" key="5">
    <source>
        <dbReference type="ARBA" id="ARBA00048542"/>
    </source>
</evidence>
<dbReference type="GO" id="GO:0010181">
    <property type="term" value="F:FMN binding"/>
    <property type="evidence" value="ECO:0007669"/>
    <property type="project" value="UniProtKB-UniRule"/>
</dbReference>
<evidence type="ECO:0000256" key="6">
    <source>
        <dbReference type="HAMAP-Rule" id="MF_01216"/>
    </source>
</evidence>
<dbReference type="InterPro" id="IPR003680">
    <property type="entry name" value="Flavodoxin_fold"/>
</dbReference>
<dbReference type="InterPro" id="IPR023048">
    <property type="entry name" value="NADH:quinone_OxRdtase_FMN_depd"/>
</dbReference>
<dbReference type="PANTHER" id="PTHR43741:SF4">
    <property type="entry name" value="FMN-DEPENDENT NADH:QUINONE OXIDOREDUCTASE"/>
    <property type="match status" value="1"/>
</dbReference>
<dbReference type="EC" id="1.7.1.17" evidence="6"/>
<dbReference type="InterPro" id="IPR029039">
    <property type="entry name" value="Flavoprotein-like_sf"/>
</dbReference>
<dbReference type="OrthoDB" id="9805013at2"/>
<dbReference type="AlphaFoldDB" id="A0A1G7PR91"/>
<evidence type="ECO:0000313" key="9">
    <source>
        <dbReference type="Proteomes" id="UP000198967"/>
    </source>
</evidence>
<dbReference type="Gene3D" id="3.40.50.360">
    <property type="match status" value="1"/>
</dbReference>
<evidence type="ECO:0000256" key="3">
    <source>
        <dbReference type="ARBA" id="ARBA00023002"/>
    </source>
</evidence>
<evidence type="ECO:0000259" key="7">
    <source>
        <dbReference type="Pfam" id="PF02525"/>
    </source>
</evidence>
<evidence type="ECO:0000256" key="4">
    <source>
        <dbReference type="ARBA" id="ARBA00023027"/>
    </source>
</evidence>
<comment type="cofactor">
    <cofactor evidence="6">
        <name>FMN</name>
        <dbReference type="ChEBI" id="CHEBI:58210"/>
    </cofactor>
    <text evidence="6">Binds 1 FMN per subunit.</text>
</comment>
<feature type="domain" description="Flavodoxin-like fold" evidence="7">
    <location>
        <begin position="1"/>
        <end position="163"/>
    </location>
</feature>
<keyword evidence="4 6" id="KW-0520">NAD</keyword>
<evidence type="ECO:0000256" key="2">
    <source>
        <dbReference type="ARBA" id="ARBA00022643"/>
    </source>
</evidence>
<evidence type="ECO:0000256" key="1">
    <source>
        <dbReference type="ARBA" id="ARBA00022630"/>
    </source>
</evidence>
<evidence type="ECO:0000313" key="8">
    <source>
        <dbReference type="EMBL" id="SDF88741.1"/>
    </source>
</evidence>
<sequence>MSLFRLDTSIRTEGSVSREVTDTLEKAYLEQHPGGTVIRRDLGTQPLPADLWATAAFAGYTPEDQRSEAQKTAVATAKELVDELLRADSIVVGAPLYNFGVSQHLKTWIDVVITDPRFAAGVENPLAGRPVAIVVARGGGYGAGTPREGWDHGIGWLSRIFADVWGGAVTVVEAELTLADTVEAMAALRPLAAEVREKAHQQAAATGKEFAQSAA</sequence>
<accession>A0A1G7PR91</accession>
<comment type="function">
    <text evidence="6">Also exhibits azoreductase activity. Catalyzes the reductive cleavage of the azo bond in aromatic azo compounds to the corresponding amines.</text>
</comment>
<organism evidence="8 9">
    <name type="scientific">Pseudonocardia oroxyli</name>
    <dbReference type="NCBI Taxonomy" id="366584"/>
    <lineage>
        <taxon>Bacteria</taxon>
        <taxon>Bacillati</taxon>
        <taxon>Actinomycetota</taxon>
        <taxon>Actinomycetes</taxon>
        <taxon>Pseudonocardiales</taxon>
        <taxon>Pseudonocardiaceae</taxon>
        <taxon>Pseudonocardia</taxon>
    </lineage>
</organism>
<gene>
    <name evidence="6" type="primary">azoR</name>
    <name evidence="8" type="ORF">SAMN05216377_107209</name>
</gene>
<protein>
    <recommendedName>
        <fullName evidence="6">FMN dependent NADH:quinone oxidoreductase</fullName>
        <ecNumber evidence="6">1.6.5.-</ecNumber>
    </recommendedName>
    <alternativeName>
        <fullName evidence="6">Azo-dye reductase</fullName>
    </alternativeName>
    <alternativeName>
        <fullName evidence="6">FMN-dependent NADH-azo compound oxidoreductase</fullName>
    </alternativeName>
    <alternativeName>
        <fullName evidence="6">FMN-dependent NADH-azoreductase</fullName>
        <ecNumber evidence="6">1.7.1.17</ecNumber>
    </alternativeName>
</protein>
<proteinExistence type="inferred from homology"/>
<comment type="catalytic activity">
    <reaction evidence="5">
        <text>N,N-dimethyl-1,4-phenylenediamine + anthranilate + 2 NAD(+) = 2-(4-dimethylaminophenyl)diazenylbenzoate + 2 NADH + 2 H(+)</text>
        <dbReference type="Rhea" id="RHEA:55872"/>
        <dbReference type="ChEBI" id="CHEBI:15378"/>
        <dbReference type="ChEBI" id="CHEBI:15783"/>
        <dbReference type="ChEBI" id="CHEBI:16567"/>
        <dbReference type="ChEBI" id="CHEBI:57540"/>
        <dbReference type="ChEBI" id="CHEBI:57945"/>
        <dbReference type="ChEBI" id="CHEBI:71579"/>
        <dbReference type="EC" id="1.7.1.17"/>
    </reaction>
    <physiologicalReaction direction="right-to-left" evidence="5">
        <dbReference type="Rhea" id="RHEA:55874"/>
    </physiologicalReaction>
</comment>
<comment type="function">
    <text evidence="6">Quinone reductase that provides resistance to thiol-specific stress caused by electrophilic quinones.</text>
</comment>
<feature type="binding site" evidence="6">
    <location>
        <position position="9"/>
    </location>
    <ligand>
        <name>FMN</name>
        <dbReference type="ChEBI" id="CHEBI:58210"/>
    </ligand>
</feature>
<name>A0A1G7PR91_PSEOR</name>
<dbReference type="GO" id="GO:0016652">
    <property type="term" value="F:oxidoreductase activity, acting on NAD(P)H as acceptor"/>
    <property type="evidence" value="ECO:0007669"/>
    <property type="project" value="UniProtKB-UniRule"/>
</dbReference>
<dbReference type="InterPro" id="IPR050104">
    <property type="entry name" value="FMN-dep_NADH:Q_OxRdtase_AzoR1"/>
</dbReference>
<comment type="caution">
    <text evidence="6">Lacks conserved residue(s) required for the propagation of feature annotation.</text>
</comment>
<keyword evidence="3 6" id="KW-0560">Oxidoreductase</keyword>
<dbReference type="GO" id="GO:0009055">
    <property type="term" value="F:electron transfer activity"/>
    <property type="evidence" value="ECO:0007669"/>
    <property type="project" value="UniProtKB-UniRule"/>
</dbReference>
<keyword evidence="1 6" id="KW-0285">Flavoprotein</keyword>
<dbReference type="STRING" id="366584.SAMN05216377_107209"/>
<dbReference type="HAMAP" id="MF_01216">
    <property type="entry name" value="Azoreductase_type1"/>
    <property type="match status" value="1"/>
</dbReference>
<dbReference type="SUPFAM" id="SSF52218">
    <property type="entry name" value="Flavoproteins"/>
    <property type="match status" value="1"/>
</dbReference>
<comment type="catalytic activity">
    <reaction evidence="6">
        <text>2 a quinone + NADH + H(+) = 2 a 1,4-benzosemiquinone + NAD(+)</text>
        <dbReference type="Rhea" id="RHEA:65952"/>
        <dbReference type="ChEBI" id="CHEBI:15378"/>
        <dbReference type="ChEBI" id="CHEBI:57540"/>
        <dbReference type="ChEBI" id="CHEBI:57945"/>
        <dbReference type="ChEBI" id="CHEBI:132124"/>
        <dbReference type="ChEBI" id="CHEBI:134225"/>
    </reaction>
</comment>
<comment type="similarity">
    <text evidence="6">Belongs to the azoreductase type 1 family.</text>
</comment>
<dbReference type="RefSeq" id="WP_093083372.1">
    <property type="nucleotide sequence ID" value="NZ_FNBE01000007.1"/>
</dbReference>
<keyword evidence="2 6" id="KW-0288">FMN</keyword>
<feature type="binding site" evidence="6">
    <location>
        <begin position="15"/>
        <end position="17"/>
    </location>
    <ligand>
        <name>FMN</name>
        <dbReference type="ChEBI" id="CHEBI:58210"/>
    </ligand>
</feature>
<dbReference type="Pfam" id="PF02525">
    <property type="entry name" value="Flavodoxin_2"/>
    <property type="match status" value="1"/>
</dbReference>
<reference evidence="8 9" key="1">
    <citation type="submission" date="2016-10" db="EMBL/GenBank/DDBJ databases">
        <authorList>
            <person name="de Groot N.N."/>
        </authorList>
    </citation>
    <scope>NUCLEOTIDE SEQUENCE [LARGE SCALE GENOMIC DNA]</scope>
    <source>
        <strain evidence="8 9">CGMCC 4.3143</strain>
    </source>
</reference>
<dbReference type="EC" id="1.6.5.-" evidence="6"/>
<dbReference type="GO" id="GO:0016655">
    <property type="term" value="F:oxidoreductase activity, acting on NAD(P)H, quinone or similar compound as acceptor"/>
    <property type="evidence" value="ECO:0007669"/>
    <property type="project" value="InterPro"/>
</dbReference>
<dbReference type="Proteomes" id="UP000198967">
    <property type="component" value="Unassembled WGS sequence"/>
</dbReference>
<dbReference type="PANTHER" id="PTHR43741">
    <property type="entry name" value="FMN-DEPENDENT NADH-AZOREDUCTASE 1"/>
    <property type="match status" value="1"/>
</dbReference>
<comment type="subunit">
    <text evidence="6">Homodimer.</text>
</comment>
<keyword evidence="9" id="KW-1185">Reference proteome</keyword>